<keyword evidence="3" id="KW-0399">Innate immunity</keyword>
<dbReference type="STRING" id="84645.A0A498NEQ4"/>
<proteinExistence type="inferred from homology"/>
<dbReference type="EMBL" id="QBIY01011570">
    <property type="protein sequence ID" value="RXN30546.1"/>
    <property type="molecule type" value="Genomic_DNA"/>
</dbReference>
<dbReference type="PRINTS" id="PR01537">
    <property type="entry name" value="INTRLKN1R1F"/>
</dbReference>
<keyword evidence="6 15" id="KW-0732">Signal</keyword>
<dbReference type="SUPFAM" id="SSF52200">
    <property type="entry name" value="Toll/Interleukin receptor TIR domain"/>
    <property type="match status" value="1"/>
</dbReference>
<evidence type="ECO:0000313" key="17">
    <source>
        <dbReference type="EMBL" id="RXN30546.1"/>
    </source>
</evidence>
<name>A0A498NEQ4_LABRO</name>
<feature type="signal peptide" evidence="15">
    <location>
        <begin position="1"/>
        <end position="26"/>
    </location>
</feature>
<evidence type="ECO:0000256" key="5">
    <source>
        <dbReference type="ARBA" id="ARBA00022692"/>
    </source>
</evidence>
<evidence type="ECO:0000256" key="11">
    <source>
        <dbReference type="ARBA" id="ARBA00023170"/>
    </source>
</evidence>
<evidence type="ECO:0000256" key="14">
    <source>
        <dbReference type="SAM" id="Phobius"/>
    </source>
</evidence>
<dbReference type="GO" id="GO:0002224">
    <property type="term" value="P:toll-like receptor signaling pathway"/>
    <property type="evidence" value="ECO:0007669"/>
    <property type="project" value="TreeGrafter"/>
</dbReference>
<evidence type="ECO:0000259" key="16">
    <source>
        <dbReference type="PROSITE" id="PS50104"/>
    </source>
</evidence>
<dbReference type="Proteomes" id="UP000290572">
    <property type="component" value="Unassembled WGS sequence"/>
</dbReference>
<dbReference type="SMART" id="SM00255">
    <property type="entry name" value="TIR"/>
    <property type="match status" value="1"/>
</dbReference>
<evidence type="ECO:0000313" key="18">
    <source>
        <dbReference type="Proteomes" id="UP000290572"/>
    </source>
</evidence>
<evidence type="ECO:0000256" key="8">
    <source>
        <dbReference type="ARBA" id="ARBA00022859"/>
    </source>
</evidence>
<reference evidence="17 18" key="1">
    <citation type="submission" date="2018-03" db="EMBL/GenBank/DDBJ databases">
        <title>Draft genome sequence of Rohu Carp (Labeo rohita).</title>
        <authorList>
            <person name="Das P."/>
            <person name="Kushwaha B."/>
            <person name="Joshi C.G."/>
            <person name="Kumar D."/>
            <person name="Nagpure N.S."/>
            <person name="Sahoo L."/>
            <person name="Das S.P."/>
            <person name="Bit A."/>
            <person name="Patnaik S."/>
            <person name="Meher P.K."/>
            <person name="Jayasankar P."/>
            <person name="Koringa P.G."/>
            <person name="Patel N.V."/>
            <person name="Hinsu A.T."/>
            <person name="Kumar R."/>
            <person name="Pandey M."/>
            <person name="Agarwal S."/>
            <person name="Srivastava S."/>
            <person name="Singh M."/>
            <person name="Iquebal M.A."/>
            <person name="Jaiswal S."/>
            <person name="Angadi U.B."/>
            <person name="Kumar N."/>
            <person name="Raza M."/>
            <person name="Shah T.M."/>
            <person name="Rai A."/>
            <person name="Jena J.K."/>
        </authorList>
    </citation>
    <scope>NUCLEOTIDE SEQUENCE [LARGE SCALE GENOMIC DNA]</scope>
    <source>
        <strain evidence="17">DASCIFA01</strain>
        <tissue evidence="17">Testis</tissue>
    </source>
</reference>
<feature type="domain" description="TIR" evidence="16">
    <location>
        <begin position="268"/>
        <end position="411"/>
    </location>
</feature>
<keyword evidence="12" id="KW-0325">Glycoprotein</keyword>
<evidence type="ECO:0000256" key="6">
    <source>
        <dbReference type="ARBA" id="ARBA00022729"/>
    </source>
</evidence>
<feature type="transmembrane region" description="Helical" evidence="14">
    <location>
        <begin position="214"/>
        <end position="235"/>
    </location>
</feature>
<keyword evidence="18" id="KW-1185">Reference proteome</keyword>
<evidence type="ECO:0000256" key="1">
    <source>
        <dbReference type="ARBA" id="ARBA00004479"/>
    </source>
</evidence>
<keyword evidence="4" id="KW-0433">Leucine-rich repeat</keyword>
<evidence type="ECO:0000256" key="2">
    <source>
        <dbReference type="ARBA" id="ARBA00009634"/>
    </source>
</evidence>
<keyword evidence="5 14" id="KW-0812">Transmembrane</keyword>
<dbReference type="GO" id="GO:0005886">
    <property type="term" value="C:plasma membrane"/>
    <property type="evidence" value="ECO:0007669"/>
    <property type="project" value="TreeGrafter"/>
</dbReference>
<gene>
    <name evidence="17" type="ORF">ROHU_017705</name>
</gene>
<dbReference type="AlphaFoldDB" id="A0A498NEQ4"/>
<evidence type="ECO:0000256" key="9">
    <source>
        <dbReference type="ARBA" id="ARBA00022989"/>
    </source>
</evidence>
<keyword evidence="8" id="KW-0391">Immunity</keyword>
<dbReference type="GO" id="GO:0006954">
    <property type="term" value="P:inflammatory response"/>
    <property type="evidence" value="ECO:0007669"/>
    <property type="project" value="UniProtKB-KW"/>
</dbReference>
<dbReference type="SUPFAM" id="SSF52058">
    <property type="entry name" value="L domain-like"/>
    <property type="match status" value="1"/>
</dbReference>
<evidence type="ECO:0000256" key="3">
    <source>
        <dbReference type="ARBA" id="ARBA00022588"/>
    </source>
</evidence>
<sequence>MRPLNAKESVILFTLILAQGFDFCRSCNCDEQYFCNCSSNHLQHVPKVPANALGLDLSFNQIASIGMNDLTPYSELKTLNLHKNTLKFIHVEAFKSQHKLEVLDLSLNNLKNLSSSWFRELKSLQQLNLVENPYTTLGPAPIFQPLLNLRTLRFGSPSLREIYKNGLDSLAHLDEDVDLFITLRDGRGNYVCDTPFTLRGDAIDSVRLSVFECYMIPAVSVLCSLIIIVLGLIVVTCHKLHVIWYLQMTKAWIQAKRKPAVGRLAEELRYDAFVSYSQHDAEWVEEILVPELESAHPPFALCLHKRDFQPGRWIVDNIIDSIEKSHRTLFVLSEHFVTSEWCRYELDFSHFRIVDEHNDSAVLVLLEPIKKETIPKRFCKLRKIMNSRTYLEWPEEEEKRNEFWSNLRAVLQRDEC</sequence>
<dbReference type="Gene3D" id="3.40.50.10140">
    <property type="entry name" value="Toll/interleukin-1 receptor homology (TIR) domain"/>
    <property type="match status" value="1"/>
</dbReference>
<dbReference type="GO" id="GO:0043235">
    <property type="term" value="C:receptor complex"/>
    <property type="evidence" value="ECO:0007669"/>
    <property type="project" value="TreeGrafter"/>
</dbReference>
<dbReference type="FunFam" id="3.40.50.10140:FF:000001">
    <property type="entry name" value="Toll-like receptor 2"/>
    <property type="match status" value="1"/>
</dbReference>
<evidence type="ECO:0000256" key="12">
    <source>
        <dbReference type="ARBA" id="ARBA00023180"/>
    </source>
</evidence>
<dbReference type="GO" id="GO:0042497">
    <property type="term" value="F:triacyl lipopeptide binding"/>
    <property type="evidence" value="ECO:0007669"/>
    <property type="project" value="TreeGrafter"/>
</dbReference>
<keyword evidence="10 14" id="KW-0472">Membrane</keyword>
<dbReference type="PANTHER" id="PTHR24365">
    <property type="entry name" value="TOLL-LIKE RECEPTOR"/>
    <property type="match status" value="1"/>
</dbReference>
<dbReference type="InterPro" id="IPR035897">
    <property type="entry name" value="Toll_tir_struct_dom_sf"/>
</dbReference>
<organism evidence="17 18">
    <name type="scientific">Labeo rohita</name>
    <name type="common">Indian major carp</name>
    <name type="synonym">Cyprinus rohita</name>
    <dbReference type="NCBI Taxonomy" id="84645"/>
    <lineage>
        <taxon>Eukaryota</taxon>
        <taxon>Metazoa</taxon>
        <taxon>Chordata</taxon>
        <taxon>Craniata</taxon>
        <taxon>Vertebrata</taxon>
        <taxon>Euteleostomi</taxon>
        <taxon>Actinopterygii</taxon>
        <taxon>Neopterygii</taxon>
        <taxon>Teleostei</taxon>
        <taxon>Ostariophysi</taxon>
        <taxon>Cypriniformes</taxon>
        <taxon>Cyprinidae</taxon>
        <taxon>Labeoninae</taxon>
        <taxon>Labeonini</taxon>
        <taxon>Labeo</taxon>
    </lineage>
</organism>
<evidence type="ECO:0000256" key="7">
    <source>
        <dbReference type="ARBA" id="ARBA00022737"/>
    </source>
</evidence>
<evidence type="ECO:0000256" key="10">
    <source>
        <dbReference type="ARBA" id="ARBA00023136"/>
    </source>
</evidence>
<dbReference type="GO" id="GO:0038023">
    <property type="term" value="F:signaling receptor activity"/>
    <property type="evidence" value="ECO:0007669"/>
    <property type="project" value="TreeGrafter"/>
</dbReference>
<keyword evidence="9 14" id="KW-1133">Transmembrane helix</keyword>
<protein>
    <submittedName>
        <fullName evidence="17">Toll-like receptor 2</fullName>
    </submittedName>
</protein>
<comment type="caution">
    <text evidence="17">The sequence shown here is derived from an EMBL/GenBank/DDBJ whole genome shotgun (WGS) entry which is preliminary data.</text>
</comment>
<comment type="subcellular location">
    <subcellularLocation>
        <location evidence="1">Membrane</location>
        <topology evidence="1">Single-pass type I membrane protein</topology>
    </subcellularLocation>
</comment>
<dbReference type="InterPro" id="IPR001611">
    <property type="entry name" value="Leu-rich_rpt"/>
</dbReference>
<evidence type="ECO:0000256" key="15">
    <source>
        <dbReference type="SAM" id="SignalP"/>
    </source>
</evidence>
<dbReference type="PROSITE" id="PS51450">
    <property type="entry name" value="LRR"/>
    <property type="match status" value="1"/>
</dbReference>
<dbReference type="InterPro" id="IPR000157">
    <property type="entry name" value="TIR_dom"/>
</dbReference>
<dbReference type="GO" id="GO:0045087">
    <property type="term" value="P:innate immune response"/>
    <property type="evidence" value="ECO:0007669"/>
    <property type="project" value="UniProtKB-KW"/>
</dbReference>
<feature type="chain" id="PRO_5019852582" evidence="15">
    <location>
        <begin position="27"/>
        <end position="416"/>
    </location>
</feature>
<comment type="similarity">
    <text evidence="2">Belongs to the Toll-like receptor family.</text>
</comment>
<keyword evidence="7" id="KW-0677">Repeat</keyword>
<dbReference type="PANTHER" id="PTHR24365:SF17">
    <property type="entry name" value="TOLL-LIKE RECEPTOR 2"/>
    <property type="match status" value="1"/>
</dbReference>
<dbReference type="Pfam" id="PF01582">
    <property type="entry name" value="TIR"/>
    <property type="match status" value="1"/>
</dbReference>
<evidence type="ECO:0000256" key="13">
    <source>
        <dbReference type="ARBA" id="ARBA00023198"/>
    </source>
</evidence>
<keyword evidence="11 17" id="KW-0675">Receptor</keyword>
<dbReference type="PROSITE" id="PS50104">
    <property type="entry name" value="TIR"/>
    <property type="match status" value="1"/>
</dbReference>
<dbReference type="Gene3D" id="3.80.10.10">
    <property type="entry name" value="Ribonuclease Inhibitor"/>
    <property type="match status" value="1"/>
</dbReference>
<accession>A0A498NEQ4</accession>
<dbReference type="InterPro" id="IPR032675">
    <property type="entry name" value="LRR_dom_sf"/>
</dbReference>
<dbReference type="Pfam" id="PF13855">
    <property type="entry name" value="LRR_8"/>
    <property type="match status" value="1"/>
</dbReference>
<evidence type="ECO:0000256" key="4">
    <source>
        <dbReference type="ARBA" id="ARBA00022614"/>
    </source>
</evidence>
<keyword evidence="13" id="KW-0395">Inflammatory response</keyword>